<proteinExistence type="predicted"/>
<dbReference type="HOGENOM" id="CLU_698225_0_0_1"/>
<sequence length="443" mass="50577">MSADTSADAEENSFDDLVKYMKKFDLYSLMPLFIGERKTATLFVFPPGCVLAELLQVPPKLRPNPTTLIVAIGFEKLQRPKNEQGIIETYDNSWKLSKAPDIHVAATLPVMHAIAQLRFPERLIKELKDTNCAIFDYDPDKSAPYEDLDTKALKTIFNAIPDCKTLDYRMADARCIFIHVGSWDYLHLLSTAGLIDRRRRNSVHFYTYGSSPTVEKKFWGVREVFPLGGVVTFTPRAIAQDPRGVEWLINKIDKHPWWTCYIIPPVVAMTLEVANDSKDKEANNTTDKEVSNNADKEAKKTWSAIDCLAMLVLSARKKQLDVLWQLPLLSGQQESLEGLLTLLDGKLAPNTETVDFVKKCQELLEGMEDSTEEGVFQAIVKDLAIWQSELRYEYRRFVIITDTSKPSNTALEHVTKFPKSKKEQMFEMEYARRFLFIDETDKA</sequence>
<dbReference type="AlphaFoldDB" id="A0A0C9USC0"/>
<keyword evidence="2" id="KW-1185">Reference proteome</keyword>
<evidence type="ECO:0000313" key="2">
    <source>
        <dbReference type="Proteomes" id="UP000054279"/>
    </source>
</evidence>
<accession>A0A0C9USC0</accession>
<dbReference type="OrthoDB" id="433924at2759"/>
<evidence type="ECO:0000313" key="1">
    <source>
        <dbReference type="EMBL" id="KIJ45748.1"/>
    </source>
</evidence>
<name>A0A0C9USC0_SPHS4</name>
<reference evidence="1 2" key="1">
    <citation type="submission" date="2014-06" db="EMBL/GenBank/DDBJ databases">
        <title>Evolutionary Origins and Diversification of the Mycorrhizal Mutualists.</title>
        <authorList>
            <consortium name="DOE Joint Genome Institute"/>
            <consortium name="Mycorrhizal Genomics Consortium"/>
            <person name="Kohler A."/>
            <person name="Kuo A."/>
            <person name="Nagy L.G."/>
            <person name="Floudas D."/>
            <person name="Copeland A."/>
            <person name="Barry K.W."/>
            <person name="Cichocki N."/>
            <person name="Veneault-Fourrey C."/>
            <person name="LaButti K."/>
            <person name="Lindquist E.A."/>
            <person name="Lipzen A."/>
            <person name="Lundell T."/>
            <person name="Morin E."/>
            <person name="Murat C."/>
            <person name="Riley R."/>
            <person name="Ohm R."/>
            <person name="Sun H."/>
            <person name="Tunlid A."/>
            <person name="Henrissat B."/>
            <person name="Grigoriev I.V."/>
            <person name="Hibbett D.S."/>
            <person name="Martin F."/>
        </authorList>
    </citation>
    <scope>NUCLEOTIDE SEQUENCE [LARGE SCALE GENOMIC DNA]</scope>
    <source>
        <strain evidence="1 2">SS14</strain>
    </source>
</reference>
<gene>
    <name evidence="1" type="ORF">M422DRAFT_251052</name>
</gene>
<dbReference type="EMBL" id="KN837111">
    <property type="protein sequence ID" value="KIJ45748.1"/>
    <property type="molecule type" value="Genomic_DNA"/>
</dbReference>
<organism evidence="1 2">
    <name type="scientific">Sphaerobolus stellatus (strain SS14)</name>
    <dbReference type="NCBI Taxonomy" id="990650"/>
    <lineage>
        <taxon>Eukaryota</taxon>
        <taxon>Fungi</taxon>
        <taxon>Dikarya</taxon>
        <taxon>Basidiomycota</taxon>
        <taxon>Agaricomycotina</taxon>
        <taxon>Agaricomycetes</taxon>
        <taxon>Phallomycetidae</taxon>
        <taxon>Geastrales</taxon>
        <taxon>Sphaerobolaceae</taxon>
        <taxon>Sphaerobolus</taxon>
    </lineage>
</organism>
<dbReference type="Proteomes" id="UP000054279">
    <property type="component" value="Unassembled WGS sequence"/>
</dbReference>
<protein>
    <submittedName>
        <fullName evidence="1">Uncharacterized protein</fullName>
    </submittedName>
</protein>